<dbReference type="EMBL" id="CAKXYY010000003">
    <property type="protein sequence ID" value="CAH2351519.1"/>
    <property type="molecule type" value="Genomic_DNA"/>
</dbReference>
<keyword evidence="14" id="KW-1185">Reference proteome</keyword>
<evidence type="ECO:0000256" key="1">
    <source>
        <dbReference type="ARBA" id="ARBA00007905"/>
    </source>
</evidence>
<evidence type="ECO:0000256" key="11">
    <source>
        <dbReference type="PIRSR" id="PIRSR000097-3"/>
    </source>
</evidence>
<comment type="catalytic activity">
    <reaction evidence="4">
        <text>(R)-pantolactone + NADP(+) = 2-dehydropantolactone + NADPH + H(+)</text>
        <dbReference type="Rhea" id="RHEA:18981"/>
        <dbReference type="ChEBI" id="CHEBI:15378"/>
        <dbReference type="ChEBI" id="CHEBI:16719"/>
        <dbReference type="ChEBI" id="CHEBI:18395"/>
        <dbReference type="ChEBI" id="CHEBI:57783"/>
        <dbReference type="ChEBI" id="CHEBI:58349"/>
        <dbReference type="EC" id="1.1.1.358"/>
    </reaction>
</comment>
<dbReference type="InterPro" id="IPR023210">
    <property type="entry name" value="NADP_OxRdtase_dom"/>
</dbReference>
<keyword evidence="2" id="KW-0521">NADP</keyword>
<comment type="caution">
    <text evidence="13">The sequence shown here is derived from an EMBL/GenBank/DDBJ whole genome shotgun (WGS) entry which is preliminary data.</text>
</comment>
<name>A0A9P0QN67_9ASCO</name>
<evidence type="ECO:0000256" key="8">
    <source>
        <dbReference type="ARBA" id="ARBA00081322"/>
    </source>
</evidence>
<comment type="similarity">
    <text evidence="1">Belongs to the aldo/keto reductase family.</text>
</comment>
<dbReference type="PRINTS" id="PR00069">
    <property type="entry name" value="ALDKETRDTASE"/>
</dbReference>
<dbReference type="Proteomes" id="UP000837801">
    <property type="component" value="Unassembled WGS sequence"/>
</dbReference>
<comment type="catalytic activity">
    <reaction evidence="5">
        <text>isatin + NADPH + H(+) = 3-hydroxyindolin-2-one + NADP(+)</text>
        <dbReference type="Rhea" id="RHEA:68608"/>
        <dbReference type="ChEBI" id="CHEBI:15378"/>
        <dbReference type="ChEBI" id="CHEBI:27539"/>
        <dbReference type="ChEBI" id="CHEBI:28536"/>
        <dbReference type="ChEBI" id="CHEBI:57783"/>
        <dbReference type="ChEBI" id="CHEBI:58349"/>
    </reaction>
</comment>
<accession>A0A9P0QN67</accession>
<dbReference type="PROSITE" id="PS00062">
    <property type="entry name" value="ALDOKETO_REDUCTASE_2"/>
    <property type="match status" value="1"/>
</dbReference>
<dbReference type="Pfam" id="PF00248">
    <property type="entry name" value="Aldo_ket_red"/>
    <property type="match status" value="1"/>
</dbReference>
<dbReference type="InterPro" id="IPR018170">
    <property type="entry name" value="Aldo/ket_reductase_CS"/>
</dbReference>
<dbReference type="GO" id="GO:0047011">
    <property type="term" value="F:2-dehydropantolactone reductase (A-specific) activity"/>
    <property type="evidence" value="ECO:0007669"/>
    <property type="project" value="UniProtKB-ARBA"/>
</dbReference>
<dbReference type="EC" id="1.1.1.358" evidence="6"/>
<dbReference type="PANTHER" id="PTHR43827:SF3">
    <property type="entry name" value="NADP-DEPENDENT OXIDOREDUCTASE DOMAIN-CONTAINING PROTEIN"/>
    <property type="match status" value="1"/>
</dbReference>
<evidence type="ECO:0000256" key="4">
    <source>
        <dbReference type="ARBA" id="ARBA00050878"/>
    </source>
</evidence>
<dbReference type="GO" id="GO:0016652">
    <property type="term" value="F:oxidoreductase activity, acting on NAD(P)H as acceptor"/>
    <property type="evidence" value="ECO:0007669"/>
    <property type="project" value="InterPro"/>
</dbReference>
<dbReference type="OrthoDB" id="416253at2759"/>
<evidence type="ECO:0000256" key="5">
    <source>
        <dbReference type="ARBA" id="ARBA00051098"/>
    </source>
</evidence>
<protein>
    <recommendedName>
        <fullName evidence="7">2-dehydropantolactone reductase</fullName>
        <ecNumber evidence="6">1.1.1.358</ecNumber>
    </recommendedName>
    <alternativeName>
        <fullName evidence="7">2-dehydropantolactone reductase</fullName>
    </alternativeName>
    <alternativeName>
        <fullName evidence="8">Ketopantoyl-lactone reductase</fullName>
    </alternativeName>
</protein>
<dbReference type="GO" id="GO:0042180">
    <property type="term" value="P:ketone metabolic process"/>
    <property type="evidence" value="ECO:0007669"/>
    <property type="project" value="UniProtKB-ARBA"/>
</dbReference>
<sequence>MTVTSLISKFATKSGKPLKVGTGSGTKWQWAKKANPEVDLHQELVDQLVLAINTGFTHIDSAEVYTTGPEVGAALKQSGVKREDMWITSKYTPGLGTQQEALSTGPLTSLDKLLKELKTDYLDMFLVHCPFIDPKYSKGQTRATVWAEMIEAKKSGKVRYIGVSNYAIPHLEECFEIANGDAEYYPSFNQIEFHPYLQNQTNDIVKFCQDHEILVEAFGPLTPLFRIKEGDKEITDHPLTKLLPELSEKYGKTQAQILLRYTLQKDILPITTSSKEERIRESLEIYNFKLDNEDVNKIDTVGATYKFRGFFEGMYDKALV</sequence>
<evidence type="ECO:0000256" key="6">
    <source>
        <dbReference type="ARBA" id="ARBA00066965"/>
    </source>
</evidence>
<dbReference type="PANTHER" id="PTHR43827">
    <property type="entry name" value="2,5-DIKETO-D-GLUCONIC ACID REDUCTASE"/>
    <property type="match status" value="1"/>
</dbReference>
<organism evidence="13 14">
    <name type="scientific">[Candida] railenensis</name>
    <dbReference type="NCBI Taxonomy" id="45579"/>
    <lineage>
        <taxon>Eukaryota</taxon>
        <taxon>Fungi</taxon>
        <taxon>Dikarya</taxon>
        <taxon>Ascomycota</taxon>
        <taxon>Saccharomycotina</taxon>
        <taxon>Pichiomycetes</taxon>
        <taxon>Debaryomycetaceae</taxon>
        <taxon>Kurtzmaniella</taxon>
    </lineage>
</organism>
<feature type="active site" description="Proton donor" evidence="9">
    <location>
        <position position="65"/>
    </location>
</feature>
<dbReference type="AlphaFoldDB" id="A0A9P0QN67"/>
<evidence type="ECO:0000313" key="13">
    <source>
        <dbReference type="EMBL" id="CAH2351519.1"/>
    </source>
</evidence>
<reference evidence="13" key="1">
    <citation type="submission" date="2022-03" db="EMBL/GenBank/DDBJ databases">
        <authorList>
            <person name="Legras J.-L."/>
            <person name="Devillers H."/>
            <person name="Grondin C."/>
        </authorList>
    </citation>
    <scope>NUCLEOTIDE SEQUENCE</scope>
    <source>
        <strain evidence="13">CLIB 1423</strain>
    </source>
</reference>
<dbReference type="SUPFAM" id="SSF51430">
    <property type="entry name" value="NAD(P)-linked oxidoreductase"/>
    <property type="match status" value="1"/>
</dbReference>
<feature type="binding site" evidence="10">
    <location>
        <position position="128"/>
    </location>
    <ligand>
        <name>substrate</name>
    </ligand>
</feature>
<gene>
    <name evidence="13" type="ORF">CLIB1423_03S08130</name>
</gene>
<feature type="site" description="Lowers pKa of active site Tyr" evidence="11">
    <location>
        <position position="90"/>
    </location>
</feature>
<dbReference type="FunFam" id="3.20.20.100:FF:000002">
    <property type="entry name" value="2,5-diketo-D-gluconic acid reductase A"/>
    <property type="match status" value="1"/>
</dbReference>
<dbReference type="CDD" id="cd19120">
    <property type="entry name" value="AKR_AKR3C2-3"/>
    <property type="match status" value="1"/>
</dbReference>
<evidence type="ECO:0000259" key="12">
    <source>
        <dbReference type="Pfam" id="PF00248"/>
    </source>
</evidence>
<dbReference type="InterPro" id="IPR044494">
    <property type="entry name" value="AKR3C2/3"/>
</dbReference>
<keyword evidence="3" id="KW-0560">Oxidoreductase</keyword>
<dbReference type="Gene3D" id="3.20.20.100">
    <property type="entry name" value="NADP-dependent oxidoreductase domain"/>
    <property type="match status" value="1"/>
</dbReference>
<evidence type="ECO:0000313" key="14">
    <source>
        <dbReference type="Proteomes" id="UP000837801"/>
    </source>
</evidence>
<proteinExistence type="inferred from homology"/>
<evidence type="ECO:0000256" key="2">
    <source>
        <dbReference type="ARBA" id="ARBA00022857"/>
    </source>
</evidence>
<evidence type="ECO:0000256" key="3">
    <source>
        <dbReference type="ARBA" id="ARBA00023002"/>
    </source>
</evidence>
<dbReference type="InterPro" id="IPR036812">
    <property type="entry name" value="NAD(P)_OxRdtase_dom_sf"/>
</dbReference>
<dbReference type="PIRSF" id="PIRSF000097">
    <property type="entry name" value="AKR"/>
    <property type="match status" value="1"/>
</dbReference>
<evidence type="ECO:0000256" key="9">
    <source>
        <dbReference type="PIRSR" id="PIRSR000097-1"/>
    </source>
</evidence>
<evidence type="ECO:0000256" key="7">
    <source>
        <dbReference type="ARBA" id="ARBA00079693"/>
    </source>
</evidence>
<evidence type="ECO:0000256" key="10">
    <source>
        <dbReference type="PIRSR" id="PIRSR000097-2"/>
    </source>
</evidence>
<dbReference type="InterPro" id="IPR020471">
    <property type="entry name" value="AKR"/>
</dbReference>
<feature type="domain" description="NADP-dependent oxidoreductase" evidence="12">
    <location>
        <begin position="42"/>
        <end position="301"/>
    </location>
</feature>